<organism evidence="1">
    <name type="scientific">marine sediment metagenome</name>
    <dbReference type="NCBI Taxonomy" id="412755"/>
    <lineage>
        <taxon>unclassified sequences</taxon>
        <taxon>metagenomes</taxon>
        <taxon>ecological metagenomes</taxon>
    </lineage>
</organism>
<accession>X1W1M5</accession>
<dbReference type="AlphaFoldDB" id="X1W1M5"/>
<feature type="non-terminal residue" evidence="1">
    <location>
        <position position="1"/>
    </location>
</feature>
<reference evidence="1" key="1">
    <citation type="journal article" date="2014" name="Front. Microbiol.">
        <title>High frequency of phylogenetically diverse reductive dehalogenase-homologous genes in deep subseafloor sedimentary metagenomes.</title>
        <authorList>
            <person name="Kawai M."/>
            <person name="Futagami T."/>
            <person name="Toyoda A."/>
            <person name="Takaki Y."/>
            <person name="Nishi S."/>
            <person name="Hori S."/>
            <person name="Arai W."/>
            <person name="Tsubouchi T."/>
            <person name="Morono Y."/>
            <person name="Uchiyama I."/>
            <person name="Ito T."/>
            <person name="Fujiyama A."/>
            <person name="Inagaki F."/>
            <person name="Takami H."/>
        </authorList>
    </citation>
    <scope>NUCLEOTIDE SEQUENCE</scope>
    <source>
        <strain evidence="1">Expedition CK06-06</strain>
    </source>
</reference>
<protein>
    <submittedName>
        <fullName evidence="1">Uncharacterized protein</fullName>
    </submittedName>
</protein>
<comment type="caution">
    <text evidence="1">The sequence shown here is derived from an EMBL/GenBank/DDBJ whole genome shotgun (WGS) entry which is preliminary data.</text>
</comment>
<sequence length="198" mass="23328">NTGEDIIKAYYRQEELITRAKDAKFKRSMKSFCENAPLHKSKFTKRSMTKTVEYKVNKVSSVAEEKEAGGWDMTDYKCDVDKLVIEEEEESKTAPEEESKEGYDSEFERLTKRMFPQWSRPDNDSKIARFMKNLDPYKLYTIEELKQYSLSVGIDFRITHFVNNKIGKSNGFGEIILKVGDKYKLRNELVDKYLEYFN</sequence>
<dbReference type="EMBL" id="BARW01035695">
    <property type="protein sequence ID" value="GAJ22215.1"/>
    <property type="molecule type" value="Genomic_DNA"/>
</dbReference>
<evidence type="ECO:0000313" key="1">
    <source>
        <dbReference type="EMBL" id="GAJ22215.1"/>
    </source>
</evidence>
<proteinExistence type="predicted"/>
<name>X1W1M5_9ZZZZ</name>
<gene>
    <name evidence="1" type="ORF">S12H4_55616</name>
</gene>